<dbReference type="AlphaFoldDB" id="A0A7I8XCV6"/>
<dbReference type="EMBL" id="CAJFDI010000006">
    <property type="protein sequence ID" value="CAD5235434.1"/>
    <property type="molecule type" value="Genomic_DNA"/>
</dbReference>
<dbReference type="Proteomes" id="UP000659654">
    <property type="component" value="Unassembled WGS sequence"/>
</dbReference>
<gene>
    <name evidence="1" type="ORF">BXYJ_LOCUS15525</name>
</gene>
<proteinExistence type="predicted"/>
<reference evidence="1" key="1">
    <citation type="submission" date="2020-09" db="EMBL/GenBank/DDBJ databases">
        <authorList>
            <person name="Kikuchi T."/>
        </authorList>
    </citation>
    <scope>NUCLEOTIDE SEQUENCE</scope>
    <source>
        <strain evidence="1">Ka4C1</strain>
    </source>
</reference>
<keyword evidence="2" id="KW-1185">Reference proteome</keyword>
<accession>A0A7I8XCV6</accession>
<evidence type="ECO:0000313" key="1">
    <source>
        <dbReference type="EMBL" id="CAD5235434.1"/>
    </source>
</evidence>
<dbReference type="Proteomes" id="UP000582659">
    <property type="component" value="Unassembled WGS sequence"/>
</dbReference>
<protein>
    <submittedName>
        <fullName evidence="1">(pine wood nematode) hypothetical protein</fullName>
    </submittedName>
</protein>
<name>A0A7I8XCV6_BURXY</name>
<sequence length="253" mass="29455">MIPTKSGRVVFWRSERHLAVRKYFDEGESIYYLGKCIVKLAALPDLNKHSAEIITTTNLGKELQIKDEDWTPPSGSQCRHTNRLHQPSECERQALHGNYNEYHHYASLLRGLARARTICRLLRHVDNAILTAVHSDVDINITSKLGYYRPICRQKVPDRFDMRPHLEIGTWISISKSFWNGTSWHEEAPRTSQCYPEVARSPRHLLFSNANCPVKNKPCLDFDIGHLQFSLLLDQRFLCELQMISRQWYCFVS</sequence>
<dbReference type="EMBL" id="CAJFCV020000006">
    <property type="protein sequence ID" value="CAG9131827.1"/>
    <property type="molecule type" value="Genomic_DNA"/>
</dbReference>
<dbReference type="OrthoDB" id="1933717at2759"/>
<evidence type="ECO:0000313" key="2">
    <source>
        <dbReference type="Proteomes" id="UP000659654"/>
    </source>
</evidence>
<comment type="caution">
    <text evidence="1">The sequence shown here is derived from an EMBL/GenBank/DDBJ whole genome shotgun (WGS) entry which is preliminary data.</text>
</comment>
<organism evidence="1 2">
    <name type="scientific">Bursaphelenchus xylophilus</name>
    <name type="common">Pinewood nematode worm</name>
    <name type="synonym">Aphelenchoides xylophilus</name>
    <dbReference type="NCBI Taxonomy" id="6326"/>
    <lineage>
        <taxon>Eukaryota</taxon>
        <taxon>Metazoa</taxon>
        <taxon>Ecdysozoa</taxon>
        <taxon>Nematoda</taxon>
        <taxon>Chromadorea</taxon>
        <taxon>Rhabditida</taxon>
        <taxon>Tylenchina</taxon>
        <taxon>Tylenchomorpha</taxon>
        <taxon>Aphelenchoidea</taxon>
        <taxon>Aphelenchoididae</taxon>
        <taxon>Bursaphelenchus</taxon>
    </lineage>
</organism>